<comment type="caution">
    <text evidence="3">The sequence shown here is derived from an EMBL/GenBank/DDBJ whole genome shotgun (WGS) entry which is preliminary data.</text>
</comment>
<dbReference type="SUPFAM" id="SSF51735">
    <property type="entry name" value="NAD(P)-binding Rossmann-fold domains"/>
    <property type="match status" value="1"/>
</dbReference>
<dbReference type="Proteomes" id="UP000767238">
    <property type="component" value="Unassembled WGS sequence"/>
</dbReference>
<feature type="non-terminal residue" evidence="3">
    <location>
        <position position="289"/>
    </location>
</feature>
<dbReference type="Gene3D" id="3.40.50.720">
    <property type="entry name" value="NAD(P)-binding Rossmann-like Domain"/>
    <property type="match status" value="1"/>
</dbReference>
<evidence type="ECO:0000313" key="4">
    <source>
        <dbReference type="Proteomes" id="UP000767238"/>
    </source>
</evidence>
<keyword evidence="2" id="KW-0560">Oxidoreductase</keyword>
<dbReference type="GO" id="GO:0016491">
    <property type="term" value="F:oxidoreductase activity"/>
    <property type="evidence" value="ECO:0007669"/>
    <property type="project" value="UniProtKB-KW"/>
</dbReference>
<dbReference type="InterPro" id="IPR036291">
    <property type="entry name" value="NAD(P)-bd_dom_sf"/>
</dbReference>
<dbReference type="OrthoDB" id="5336600at2759"/>
<sequence length="289" mass="31534">MAGSRGALVVFGSGPGIGRNVAAVFAERGFQKIILLSRNKTRLSQDADFVRAASAGASVDVIEYDGANIESVRAGLEEVEKTMGNVPLECVLFNHARLGPSKFFEFTVEELEIDLQVSVISLYAVAKWAMPMLLGTAKSSDTKTPSFIVTSGMLAKDPFPAMFSLAACKAGQYNLVHSLHKEYKSKGVHCALIVVGGTVDEKMSVTNPRNIAQEIFELCGQPQGKGQLELVLMDPEYQKHIQRREQGGNSCTYGHSQLKTGHPVRSAIHKQLNGRLVLRWVTTWESLLL</sequence>
<protein>
    <submittedName>
        <fullName evidence="3">NAD(P)-binding protein</fullName>
    </submittedName>
</protein>
<evidence type="ECO:0000256" key="1">
    <source>
        <dbReference type="ARBA" id="ARBA00006484"/>
    </source>
</evidence>
<evidence type="ECO:0000256" key="2">
    <source>
        <dbReference type="ARBA" id="ARBA00023002"/>
    </source>
</evidence>
<dbReference type="AlphaFoldDB" id="A0A9P8GHY7"/>
<comment type="similarity">
    <text evidence="1">Belongs to the short-chain dehydrogenases/reductases (SDR) family.</text>
</comment>
<gene>
    <name evidence="3" type="ORF">KCV03_g4375</name>
</gene>
<reference evidence="3" key="1">
    <citation type="journal article" date="2021" name="J Fungi (Basel)">
        <title>Virulence traits and population genomics of the black yeast Aureobasidium melanogenum.</title>
        <authorList>
            <person name="Cernosa A."/>
            <person name="Sun X."/>
            <person name="Gostincar C."/>
            <person name="Fang C."/>
            <person name="Gunde-Cimerman N."/>
            <person name="Song Z."/>
        </authorList>
    </citation>
    <scope>NUCLEOTIDE SEQUENCE</scope>
    <source>
        <strain evidence="3">EXF-8016</strain>
    </source>
</reference>
<dbReference type="InterPro" id="IPR002347">
    <property type="entry name" value="SDR_fam"/>
</dbReference>
<evidence type="ECO:0000313" key="3">
    <source>
        <dbReference type="EMBL" id="KAH0223428.1"/>
    </source>
</evidence>
<accession>A0A9P8GHY7</accession>
<dbReference type="EMBL" id="JAHFYH010000025">
    <property type="protein sequence ID" value="KAH0223428.1"/>
    <property type="molecule type" value="Genomic_DNA"/>
</dbReference>
<dbReference type="Pfam" id="PF00106">
    <property type="entry name" value="adh_short"/>
    <property type="match status" value="1"/>
</dbReference>
<dbReference type="PANTHER" id="PTHR43669:SF3">
    <property type="entry name" value="ALCOHOL DEHYDROGENASE, PUTATIVE (AFU_ORTHOLOGUE AFUA_3G03445)-RELATED"/>
    <property type="match status" value="1"/>
</dbReference>
<dbReference type="PANTHER" id="PTHR43669">
    <property type="entry name" value="5-KETO-D-GLUCONATE 5-REDUCTASE"/>
    <property type="match status" value="1"/>
</dbReference>
<reference evidence="3" key="2">
    <citation type="submission" date="2021-08" db="EMBL/GenBank/DDBJ databases">
        <authorList>
            <person name="Gostincar C."/>
            <person name="Sun X."/>
            <person name="Song Z."/>
            <person name="Gunde-Cimerman N."/>
        </authorList>
    </citation>
    <scope>NUCLEOTIDE SEQUENCE</scope>
    <source>
        <strain evidence="3">EXF-8016</strain>
    </source>
</reference>
<name>A0A9P8GHY7_AURME</name>
<proteinExistence type="inferred from homology"/>
<organism evidence="3 4">
    <name type="scientific">Aureobasidium melanogenum</name>
    <name type="common">Aureobasidium pullulans var. melanogenum</name>
    <dbReference type="NCBI Taxonomy" id="46634"/>
    <lineage>
        <taxon>Eukaryota</taxon>
        <taxon>Fungi</taxon>
        <taxon>Dikarya</taxon>
        <taxon>Ascomycota</taxon>
        <taxon>Pezizomycotina</taxon>
        <taxon>Dothideomycetes</taxon>
        <taxon>Dothideomycetidae</taxon>
        <taxon>Dothideales</taxon>
        <taxon>Saccotheciaceae</taxon>
        <taxon>Aureobasidium</taxon>
    </lineage>
</organism>